<feature type="transmembrane region" description="Helical" evidence="1">
    <location>
        <begin position="277"/>
        <end position="299"/>
    </location>
</feature>
<protein>
    <recommendedName>
        <fullName evidence="2">Nucleoside transporter/FeoB GTPase Gate domain-containing protein</fullName>
    </recommendedName>
</protein>
<organism evidence="3 4">
    <name type="scientific">Tumebacillus amylolyticus</name>
    <dbReference type="NCBI Taxonomy" id="2801339"/>
    <lineage>
        <taxon>Bacteria</taxon>
        <taxon>Bacillati</taxon>
        <taxon>Bacillota</taxon>
        <taxon>Bacilli</taxon>
        <taxon>Bacillales</taxon>
        <taxon>Alicyclobacillaceae</taxon>
        <taxon>Tumebacillus</taxon>
    </lineage>
</organism>
<feature type="transmembrane region" description="Helical" evidence="1">
    <location>
        <begin position="219"/>
        <end position="238"/>
    </location>
</feature>
<reference evidence="3 4" key="1">
    <citation type="submission" date="2021-01" db="EMBL/GenBank/DDBJ databases">
        <title>Tumebacillus sp. strain ITR2 16S ribosomal RNA gene Genome sequencing and assembly.</title>
        <authorList>
            <person name="Kang M."/>
        </authorList>
    </citation>
    <scope>NUCLEOTIDE SEQUENCE [LARGE SCALE GENOMIC DNA]</scope>
    <source>
        <strain evidence="3 4">ITR2</strain>
    </source>
</reference>
<feature type="transmembrane region" description="Helical" evidence="1">
    <location>
        <begin position="168"/>
        <end position="189"/>
    </location>
</feature>
<feature type="transmembrane region" description="Helical" evidence="1">
    <location>
        <begin position="88"/>
        <end position="107"/>
    </location>
</feature>
<dbReference type="EMBL" id="JAEQNB010000002">
    <property type="protein sequence ID" value="MBL0386952.1"/>
    <property type="molecule type" value="Genomic_DNA"/>
</dbReference>
<dbReference type="Pfam" id="PF07670">
    <property type="entry name" value="Gate"/>
    <property type="match status" value="2"/>
</dbReference>
<comment type="caution">
    <text evidence="3">The sequence shown here is derived from an EMBL/GenBank/DDBJ whole genome shotgun (WGS) entry which is preliminary data.</text>
</comment>
<evidence type="ECO:0000256" key="1">
    <source>
        <dbReference type="SAM" id="Phobius"/>
    </source>
</evidence>
<dbReference type="Proteomes" id="UP000602284">
    <property type="component" value="Unassembled WGS sequence"/>
</dbReference>
<feature type="domain" description="Nucleoside transporter/FeoB GTPase Gate" evidence="2">
    <location>
        <begin position="175"/>
        <end position="262"/>
    </location>
</feature>
<gene>
    <name evidence="3" type="ORF">JJB07_09825</name>
</gene>
<dbReference type="RefSeq" id="WP_201634307.1">
    <property type="nucleotide sequence ID" value="NZ_JAEQNB010000002.1"/>
</dbReference>
<name>A0ABS1J9L1_9BACL</name>
<accession>A0ABS1J9L1</accession>
<keyword evidence="4" id="KW-1185">Reference proteome</keyword>
<feature type="transmembrane region" description="Helical" evidence="1">
    <location>
        <begin position="119"/>
        <end position="137"/>
    </location>
</feature>
<keyword evidence="1" id="KW-0472">Membrane</keyword>
<feature type="transmembrane region" description="Helical" evidence="1">
    <location>
        <begin position="250"/>
        <end position="271"/>
    </location>
</feature>
<keyword evidence="1" id="KW-0812">Transmembrane</keyword>
<evidence type="ECO:0000259" key="2">
    <source>
        <dbReference type="Pfam" id="PF07670"/>
    </source>
</evidence>
<sequence>MKDILIRGWFAGLRTTWTLSKVIVPITFVLTLLKHTPVLEWIVWLFTPIMGWFGLPGEAAIVMALGWFLNLYAAIGAMFSLQLGAPEALILSVMLSFCHNIFVETAVAKRIGLNAPLVVLIRAGVGLLGAWFVHLGLGNQPGEVAGTYGQFDYLWNVPLWTTVKEVALTIWGAVYQLALIVIPLMLVIQVLKELRFLDKIATLMNPLLAFCGLDKKAAIPLLAGLFFGLAYGAGVIIEATRENPLPKRQLYLLMIFLILCHAVVEDTLIFLPVHVNGWYLLGIRFLSALVLTAVLARVWRGANHSGTSSNSQKAVIVK</sequence>
<keyword evidence="1" id="KW-1133">Transmembrane helix</keyword>
<feature type="transmembrane region" description="Helical" evidence="1">
    <location>
        <begin position="62"/>
        <end position="82"/>
    </location>
</feature>
<evidence type="ECO:0000313" key="3">
    <source>
        <dbReference type="EMBL" id="MBL0386952.1"/>
    </source>
</evidence>
<proteinExistence type="predicted"/>
<evidence type="ECO:0000313" key="4">
    <source>
        <dbReference type="Proteomes" id="UP000602284"/>
    </source>
</evidence>
<dbReference type="InterPro" id="IPR011642">
    <property type="entry name" value="Gate_dom"/>
</dbReference>
<feature type="domain" description="Nucleoside transporter/FeoB GTPase Gate" evidence="2">
    <location>
        <begin position="17"/>
        <end position="103"/>
    </location>
</feature>